<evidence type="ECO:0008006" key="3">
    <source>
        <dbReference type="Google" id="ProtNLM"/>
    </source>
</evidence>
<protein>
    <recommendedName>
        <fullName evidence="3">VCBS repeat-containing protein</fullName>
    </recommendedName>
</protein>
<dbReference type="Proteomes" id="UP001595841">
    <property type="component" value="Unassembled WGS sequence"/>
</dbReference>
<gene>
    <name evidence="1" type="ORF">ACFOWS_13850</name>
</gene>
<dbReference type="EMBL" id="JBHSCL010000007">
    <property type="protein sequence ID" value="MFC4221230.1"/>
    <property type="molecule type" value="Genomic_DNA"/>
</dbReference>
<keyword evidence="2" id="KW-1185">Reference proteome</keyword>
<evidence type="ECO:0000313" key="1">
    <source>
        <dbReference type="EMBL" id="MFC4221230.1"/>
    </source>
</evidence>
<proteinExistence type="predicted"/>
<accession>A0ABV8PPW1</accession>
<name>A0ABV8PPW1_9FLAO</name>
<sequence length="273" mass="31312">MKSGLTMLTMLFGILTTLAQKDSFEDRLKLDTIHSAKMEQWEFNSTSISCLSDGLWEHVLPKSTVGTDKIILNRNELNYFLELDNVKIKTEFELFANPGHWENRFGKQIQTLTLSKPLHLLAIKDGKLMHFSVDSLVGLRYATYYPYGELDVVDPKMVPIVYQQKNSFDEHSPILFVSSIFLDYIDLNEAKVRWDTVAFGSEDMSGTRRIIGLDFNGDGQDEVLTFHETTEVYEPSEGDESSTSARSIIGLYFKNHWYRTSFWQEGPDGMEGF</sequence>
<organism evidence="1 2">
    <name type="scientific">Flagellimonas marina</name>
    <dbReference type="NCBI Taxonomy" id="1775168"/>
    <lineage>
        <taxon>Bacteria</taxon>
        <taxon>Pseudomonadati</taxon>
        <taxon>Bacteroidota</taxon>
        <taxon>Flavobacteriia</taxon>
        <taxon>Flavobacteriales</taxon>
        <taxon>Flavobacteriaceae</taxon>
        <taxon>Flagellimonas</taxon>
    </lineage>
</organism>
<evidence type="ECO:0000313" key="2">
    <source>
        <dbReference type="Proteomes" id="UP001595841"/>
    </source>
</evidence>
<reference evidence="2" key="1">
    <citation type="journal article" date="2019" name="Int. J. Syst. Evol. Microbiol.">
        <title>The Global Catalogue of Microorganisms (GCM) 10K type strain sequencing project: providing services to taxonomists for standard genome sequencing and annotation.</title>
        <authorList>
            <consortium name="The Broad Institute Genomics Platform"/>
            <consortium name="The Broad Institute Genome Sequencing Center for Infectious Disease"/>
            <person name="Wu L."/>
            <person name="Ma J."/>
        </authorList>
    </citation>
    <scope>NUCLEOTIDE SEQUENCE [LARGE SCALE GENOMIC DNA]</scope>
    <source>
        <strain evidence="2">CGMCC 1.15774</strain>
    </source>
</reference>
<comment type="caution">
    <text evidence="1">The sequence shown here is derived from an EMBL/GenBank/DDBJ whole genome shotgun (WGS) entry which is preliminary data.</text>
</comment>